<evidence type="ECO:0000313" key="6">
    <source>
        <dbReference type="EMBL" id="ARF09165.1"/>
    </source>
</evidence>
<keyword evidence="6" id="KW-0723">Serine/threonine-protein kinase</keyword>
<dbReference type="SUPFAM" id="SSF56112">
    <property type="entry name" value="Protein kinase-like (PK-like)"/>
    <property type="match status" value="1"/>
</dbReference>
<dbReference type="InterPro" id="IPR000719">
    <property type="entry name" value="Prot_kinase_dom"/>
</dbReference>
<dbReference type="PANTHER" id="PTHR24348">
    <property type="entry name" value="SERINE/THREONINE-PROTEIN KINASE UNC-51-RELATED"/>
    <property type="match status" value="1"/>
</dbReference>
<dbReference type="InterPro" id="IPR045269">
    <property type="entry name" value="Atg1-like"/>
</dbReference>
<gene>
    <name evidence="6" type="ORF">Catovirus_2_114</name>
</gene>
<organism evidence="6">
    <name type="scientific">Catovirus CTV1</name>
    <dbReference type="NCBI Taxonomy" id="1977631"/>
    <lineage>
        <taxon>Viruses</taxon>
        <taxon>Varidnaviria</taxon>
        <taxon>Bamfordvirae</taxon>
        <taxon>Nucleocytoviricota</taxon>
        <taxon>Megaviricetes</taxon>
        <taxon>Imitervirales</taxon>
        <taxon>Mimiviridae</taxon>
        <taxon>Klosneuvirinae</taxon>
        <taxon>Catovirus</taxon>
    </lineage>
</organism>
<evidence type="ECO:0000256" key="3">
    <source>
        <dbReference type="ARBA" id="ARBA00022777"/>
    </source>
</evidence>
<dbReference type="EMBL" id="KY684084">
    <property type="protein sequence ID" value="ARF09165.1"/>
    <property type="molecule type" value="Genomic_DNA"/>
</dbReference>
<dbReference type="Pfam" id="PF00069">
    <property type="entry name" value="Pkinase"/>
    <property type="match status" value="1"/>
</dbReference>
<accession>A0A1V0SBS0</accession>
<evidence type="ECO:0000256" key="1">
    <source>
        <dbReference type="ARBA" id="ARBA00022679"/>
    </source>
</evidence>
<dbReference type="InterPro" id="IPR011009">
    <property type="entry name" value="Kinase-like_dom_sf"/>
</dbReference>
<evidence type="ECO:0000259" key="5">
    <source>
        <dbReference type="PROSITE" id="PS50011"/>
    </source>
</evidence>
<keyword evidence="4" id="KW-0067">ATP-binding</keyword>
<sequence>MISNDFITVLYYNIMSKTIDYEFNDFSSIVINKSYFKERFTYFKIICEKTNKICMVAYCSILQKLCFLKVLISNHNSQFDTSVFDILKNISHPNIENIYDIIKNDDLTLILSEYIEGKNLAEYNGILNNQLVKKIINQTYNALNYIHNNNILHGDIKLENIMITNENNIKLIDFDLSKICDNYISSKTLFGSENYIAPESFDLQIYSKRSDIWSFGVSLYKLLLGKFPYIFKPNKFRHMYIRNNFKLLDFKELDKLSNRYDQTIICAIKNMLNFVDDSRPLSIKF</sequence>
<dbReference type="GO" id="GO:0005524">
    <property type="term" value="F:ATP binding"/>
    <property type="evidence" value="ECO:0007669"/>
    <property type="project" value="UniProtKB-KW"/>
</dbReference>
<dbReference type="GO" id="GO:0016020">
    <property type="term" value="C:membrane"/>
    <property type="evidence" value="ECO:0007669"/>
    <property type="project" value="TreeGrafter"/>
</dbReference>
<evidence type="ECO:0000256" key="4">
    <source>
        <dbReference type="ARBA" id="ARBA00022840"/>
    </source>
</evidence>
<name>A0A1V0SBS0_9VIRU</name>
<dbReference type="PANTHER" id="PTHR24348:SF22">
    <property type="entry name" value="NON-SPECIFIC SERINE_THREONINE PROTEIN KINASE"/>
    <property type="match status" value="1"/>
</dbReference>
<protein>
    <submittedName>
        <fullName evidence="6">Serine/threonine protein kinase</fullName>
    </submittedName>
</protein>
<dbReference type="SMART" id="SM00220">
    <property type="entry name" value="S_TKc"/>
    <property type="match status" value="1"/>
</dbReference>
<keyword evidence="1" id="KW-0808">Transferase</keyword>
<dbReference type="PROSITE" id="PS00108">
    <property type="entry name" value="PROTEIN_KINASE_ST"/>
    <property type="match status" value="1"/>
</dbReference>
<keyword evidence="2" id="KW-0547">Nucleotide-binding</keyword>
<dbReference type="CDD" id="cd14014">
    <property type="entry name" value="STKc_PknB_like"/>
    <property type="match status" value="1"/>
</dbReference>
<dbReference type="GO" id="GO:0004674">
    <property type="term" value="F:protein serine/threonine kinase activity"/>
    <property type="evidence" value="ECO:0007669"/>
    <property type="project" value="UniProtKB-KW"/>
</dbReference>
<proteinExistence type="predicted"/>
<dbReference type="InterPro" id="IPR008271">
    <property type="entry name" value="Ser/Thr_kinase_AS"/>
</dbReference>
<keyword evidence="3 6" id="KW-0418">Kinase</keyword>
<dbReference type="PROSITE" id="PS50011">
    <property type="entry name" value="PROTEIN_KINASE_DOM"/>
    <property type="match status" value="1"/>
</dbReference>
<evidence type="ECO:0000256" key="2">
    <source>
        <dbReference type="ARBA" id="ARBA00022741"/>
    </source>
</evidence>
<dbReference type="Gene3D" id="1.10.510.10">
    <property type="entry name" value="Transferase(Phosphotransferase) domain 1"/>
    <property type="match status" value="1"/>
</dbReference>
<reference evidence="6" key="1">
    <citation type="journal article" date="2017" name="Science">
        <title>Giant viruses with an expanded complement of translation system components.</title>
        <authorList>
            <person name="Schulz F."/>
            <person name="Yutin N."/>
            <person name="Ivanova N.N."/>
            <person name="Ortega D.R."/>
            <person name="Lee T.K."/>
            <person name="Vierheilig J."/>
            <person name="Daims H."/>
            <person name="Horn M."/>
            <person name="Wagner M."/>
            <person name="Jensen G.J."/>
            <person name="Kyrpides N.C."/>
            <person name="Koonin E.V."/>
            <person name="Woyke T."/>
        </authorList>
    </citation>
    <scope>NUCLEOTIDE SEQUENCE</scope>
    <source>
        <strain evidence="6">CTV1</strain>
    </source>
</reference>
<feature type="domain" description="Protein kinase" evidence="5">
    <location>
        <begin position="1"/>
        <end position="285"/>
    </location>
</feature>